<proteinExistence type="predicted"/>
<protein>
    <submittedName>
        <fullName evidence="1">AlNc14C185G8311 protein</fullName>
    </submittedName>
</protein>
<accession>F0WPG6</accession>
<sequence length="87" mass="9817">MLHRYNSLGLLGRLGEAVHNVYWALSDLIHLNALPANRWMIVQCLGERGTELSGKESQKTNGVSNDRKKTVGSIMNYFGDHCLFRIT</sequence>
<dbReference type="AlphaFoldDB" id="F0WPG6"/>
<evidence type="ECO:0000313" key="1">
    <source>
        <dbReference type="EMBL" id="CCA23214.1"/>
    </source>
</evidence>
<name>F0WPG6_9STRA</name>
<reference evidence="1" key="1">
    <citation type="journal article" date="2011" name="PLoS Biol.">
        <title>Gene gain and loss during evolution of obligate parasitism in the white rust pathogen of Arabidopsis thaliana.</title>
        <authorList>
            <person name="Kemen E."/>
            <person name="Gardiner A."/>
            <person name="Schultz-Larsen T."/>
            <person name="Kemen A.C."/>
            <person name="Balmuth A.L."/>
            <person name="Robert-Seilaniantz A."/>
            <person name="Bailey K."/>
            <person name="Holub E."/>
            <person name="Studholme D.J."/>
            <person name="Maclean D."/>
            <person name="Jones J.D."/>
        </authorList>
    </citation>
    <scope>NUCLEOTIDE SEQUENCE</scope>
</reference>
<dbReference type="HOGENOM" id="CLU_2488069_0_0_1"/>
<organism evidence="1">
    <name type="scientific">Albugo laibachii Nc14</name>
    <dbReference type="NCBI Taxonomy" id="890382"/>
    <lineage>
        <taxon>Eukaryota</taxon>
        <taxon>Sar</taxon>
        <taxon>Stramenopiles</taxon>
        <taxon>Oomycota</taxon>
        <taxon>Peronosporomycetes</taxon>
        <taxon>Albuginales</taxon>
        <taxon>Albuginaceae</taxon>
        <taxon>Albugo</taxon>
    </lineage>
</organism>
<reference evidence="1" key="2">
    <citation type="submission" date="2011-02" db="EMBL/GenBank/DDBJ databases">
        <authorList>
            <person name="MacLean D."/>
        </authorList>
    </citation>
    <scope>NUCLEOTIDE SEQUENCE</scope>
</reference>
<gene>
    <name evidence="1" type="primary">AlNc14C185G8311</name>
    <name evidence="1" type="ORF">ALNC14_093570</name>
</gene>
<dbReference type="EMBL" id="FR824230">
    <property type="protein sequence ID" value="CCA23214.1"/>
    <property type="molecule type" value="Genomic_DNA"/>
</dbReference>